<gene>
    <name evidence="7" type="ORF">GCM10011613_31640</name>
</gene>
<feature type="domain" description="RNA polymerase sigma factor 70 region 4 type 2" evidence="6">
    <location>
        <begin position="116"/>
        <end position="164"/>
    </location>
</feature>
<proteinExistence type="inferred from homology"/>
<dbReference type="InterPro" id="IPR007627">
    <property type="entry name" value="RNA_pol_sigma70_r2"/>
</dbReference>
<dbReference type="NCBIfam" id="TIGR02937">
    <property type="entry name" value="sigma70-ECF"/>
    <property type="match status" value="1"/>
</dbReference>
<evidence type="ECO:0000313" key="7">
    <source>
        <dbReference type="EMBL" id="GGY84385.1"/>
    </source>
</evidence>
<accession>A0ABQ3BBG1</accession>
<dbReference type="InterPro" id="IPR014284">
    <property type="entry name" value="RNA_pol_sigma-70_dom"/>
</dbReference>
<dbReference type="EMBL" id="BMYZ01000003">
    <property type="protein sequence ID" value="GGY84385.1"/>
    <property type="molecule type" value="Genomic_DNA"/>
</dbReference>
<dbReference type="SUPFAM" id="SSF88659">
    <property type="entry name" value="Sigma3 and sigma4 domains of RNA polymerase sigma factors"/>
    <property type="match status" value="1"/>
</dbReference>
<keyword evidence="3" id="KW-0731">Sigma factor</keyword>
<keyword evidence="4" id="KW-0804">Transcription</keyword>
<keyword evidence="2" id="KW-0805">Transcription regulation</keyword>
<comment type="caution">
    <text evidence="7">The sequence shown here is derived from an EMBL/GenBank/DDBJ whole genome shotgun (WGS) entry which is preliminary data.</text>
</comment>
<dbReference type="PANTHER" id="PTHR43133">
    <property type="entry name" value="RNA POLYMERASE ECF-TYPE SIGMA FACTO"/>
    <property type="match status" value="1"/>
</dbReference>
<name>A0ABQ3BBG1_9GAMM</name>
<dbReference type="InterPro" id="IPR013325">
    <property type="entry name" value="RNA_pol_sigma_r2"/>
</dbReference>
<dbReference type="InterPro" id="IPR013324">
    <property type="entry name" value="RNA_pol_sigma_r3/r4-like"/>
</dbReference>
<evidence type="ECO:0000256" key="2">
    <source>
        <dbReference type="ARBA" id="ARBA00023015"/>
    </source>
</evidence>
<dbReference type="InterPro" id="IPR039425">
    <property type="entry name" value="RNA_pol_sigma-70-like"/>
</dbReference>
<dbReference type="RefSeq" id="WP_229838017.1">
    <property type="nucleotide sequence ID" value="NZ_BMYZ01000003.1"/>
</dbReference>
<evidence type="ECO:0000313" key="8">
    <source>
        <dbReference type="Proteomes" id="UP000619761"/>
    </source>
</evidence>
<dbReference type="PANTHER" id="PTHR43133:SF63">
    <property type="entry name" value="RNA POLYMERASE SIGMA FACTOR FECI-RELATED"/>
    <property type="match status" value="1"/>
</dbReference>
<dbReference type="Gene3D" id="1.10.1740.10">
    <property type="match status" value="1"/>
</dbReference>
<protein>
    <recommendedName>
        <fullName evidence="9">RNA polymerase subunit sigma-70</fullName>
    </recommendedName>
</protein>
<dbReference type="SUPFAM" id="SSF88946">
    <property type="entry name" value="Sigma2 domain of RNA polymerase sigma factors"/>
    <property type="match status" value="1"/>
</dbReference>
<dbReference type="Gene3D" id="1.10.10.10">
    <property type="entry name" value="Winged helix-like DNA-binding domain superfamily/Winged helix DNA-binding domain"/>
    <property type="match status" value="1"/>
</dbReference>
<evidence type="ECO:0000256" key="1">
    <source>
        <dbReference type="ARBA" id="ARBA00010641"/>
    </source>
</evidence>
<dbReference type="Proteomes" id="UP000619761">
    <property type="component" value="Unassembled WGS sequence"/>
</dbReference>
<dbReference type="Pfam" id="PF08281">
    <property type="entry name" value="Sigma70_r4_2"/>
    <property type="match status" value="1"/>
</dbReference>
<evidence type="ECO:0000256" key="3">
    <source>
        <dbReference type="ARBA" id="ARBA00023082"/>
    </source>
</evidence>
<evidence type="ECO:0008006" key="9">
    <source>
        <dbReference type="Google" id="ProtNLM"/>
    </source>
</evidence>
<sequence>MSNRENLSTLFMGIQRSLAKVASTIAPPKEIEDIVQETYVRICEISNEEPIKSPRSFMYRIVKNLALDHVKRAENRLSISLDDSEHADIQELIEQTGEDSTFNTVASKEEFELFCRAVRELPIQCRRVFVMKKVYGYSQKEIAADLNISESTVEKHIAFGIKRCFHYMNFQLEPLPETSREDSVMEVHCE</sequence>
<evidence type="ECO:0000259" key="6">
    <source>
        <dbReference type="Pfam" id="PF08281"/>
    </source>
</evidence>
<evidence type="ECO:0000256" key="4">
    <source>
        <dbReference type="ARBA" id="ARBA00023163"/>
    </source>
</evidence>
<dbReference type="Pfam" id="PF04542">
    <property type="entry name" value="Sigma70_r2"/>
    <property type="match status" value="1"/>
</dbReference>
<organism evidence="7 8">
    <name type="scientific">Cellvibrio zantedeschiae</name>
    <dbReference type="NCBI Taxonomy" id="1237077"/>
    <lineage>
        <taxon>Bacteria</taxon>
        <taxon>Pseudomonadati</taxon>
        <taxon>Pseudomonadota</taxon>
        <taxon>Gammaproteobacteria</taxon>
        <taxon>Cellvibrionales</taxon>
        <taxon>Cellvibrionaceae</taxon>
        <taxon>Cellvibrio</taxon>
    </lineage>
</organism>
<reference evidence="8" key="1">
    <citation type="journal article" date="2019" name="Int. J. Syst. Evol. Microbiol.">
        <title>The Global Catalogue of Microorganisms (GCM) 10K type strain sequencing project: providing services to taxonomists for standard genome sequencing and annotation.</title>
        <authorList>
            <consortium name="The Broad Institute Genomics Platform"/>
            <consortium name="The Broad Institute Genome Sequencing Center for Infectious Disease"/>
            <person name="Wu L."/>
            <person name="Ma J."/>
        </authorList>
    </citation>
    <scope>NUCLEOTIDE SEQUENCE [LARGE SCALE GENOMIC DNA]</scope>
    <source>
        <strain evidence="8">KCTC 32239</strain>
    </source>
</reference>
<comment type="similarity">
    <text evidence="1">Belongs to the sigma-70 factor family. ECF subfamily.</text>
</comment>
<dbReference type="InterPro" id="IPR013249">
    <property type="entry name" value="RNA_pol_sigma70_r4_t2"/>
</dbReference>
<keyword evidence="8" id="KW-1185">Reference proteome</keyword>
<feature type="domain" description="RNA polymerase sigma-70 region 2" evidence="5">
    <location>
        <begin position="14"/>
        <end position="74"/>
    </location>
</feature>
<evidence type="ECO:0000259" key="5">
    <source>
        <dbReference type="Pfam" id="PF04542"/>
    </source>
</evidence>
<dbReference type="InterPro" id="IPR036388">
    <property type="entry name" value="WH-like_DNA-bd_sf"/>
</dbReference>